<keyword evidence="1 3" id="KW-0547">Nucleotide-binding</keyword>
<dbReference type="InterPro" id="IPR027484">
    <property type="entry name" value="PInositol-4-P-5-kinase_N"/>
</dbReference>
<dbReference type="SMART" id="SM00330">
    <property type="entry name" value="PIPKc"/>
    <property type="match status" value="1"/>
</dbReference>
<evidence type="ECO:0000259" key="5">
    <source>
        <dbReference type="PROSITE" id="PS51455"/>
    </source>
</evidence>
<keyword evidence="2 3" id="KW-0067">ATP-binding</keyword>
<keyword evidence="3" id="KW-0418">Kinase</keyword>
<dbReference type="GO" id="GO:0000285">
    <property type="term" value="F:1-phosphatidylinositol-3-phosphate 5-kinase activity"/>
    <property type="evidence" value="ECO:0007669"/>
    <property type="project" value="InterPro"/>
</dbReference>
<dbReference type="GO" id="GO:0005524">
    <property type="term" value="F:ATP binding"/>
    <property type="evidence" value="ECO:0007669"/>
    <property type="project" value="UniProtKB-UniRule"/>
</dbReference>
<dbReference type="InterPro" id="IPR044769">
    <property type="entry name" value="PIKfyve_PIPKc"/>
</dbReference>
<feature type="region of interest" description="Disordered" evidence="4">
    <location>
        <begin position="233"/>
        <end position="265"/>
    </location>
</feature>
<evidence type="ECO:0000256" key="4">
    <source>
        <dbReference type="SAM" id="MobiDB-lite"/>
    </source>
</evidence>
<dbReference type="STRING" id="91626.A0A0C9MTA1"/>
<name>A0A0C9MTA1_9FUNG</name>
<dbReference type="CDD" id="cd17300">
    <property type="entry name" value="PIPKc_PIKfyve"/>
    <property type="match status" value="1"/>
</dbReference>
<protein>
    <recommendedName>
        <fullName evidence="5">PIPK domain-containing protein</fullName>
    </recommendedName>
</protein>
<dbReference type="GO" id="GO:0046854">
    <property type="term" value="P:phosphatidylinositol phosphate biosynthetic process"/>
    <property type="evidence" value="ECO:0007669"/>
    <property type="project" value="TreeGrafter"/>
</dbReference>
<dbReference type="PANTHER" id="PTHR45748:SF7">
    <property type="entry name" value="1-PHOSPHATIDYLINOSITOL 3-PHOSPHATE 5-KINASE-RELATED"/>
    <property type="match status" value="1"/>
</dbReference>
<dbReference type="GO" id="GO:0000329">
    <property type="term" value="C:fungal-type vacuole membrane"/>
    <property type="evidence" value="ECO:0007669"/>
    <property type="project" value="TreeGrafter"/>
</dbReference>
<dbReference type="InterPro" id="IPR002498">
    <property type="entry name" value="PInositol-4-P-4/5-kinase_core"/>
</dbReference>
<dbReference type="Gene3D" id="3.30.810.10">
    <property type="entry name" value="2-Layer Sandwich"/>
    <property type="match status" value="1"/>
</dbReference>
<dbReference type="Pfam" id="PF01504">
    <property type="entry name" value="PIP5K"/>
    <property type="match status" value="1"/>
</dbReference>
<dbReference type="Proteomes" id="UP000053815">
    <property type="component" value="Unassembled WGS sequence"/>
</dbReference>
<reference evidence="6" key="1">
    <citation type="submission" date="2014-09" db="EMBL/GenBank/DDBJ databases">
        <title>Draft genome sequence of an oleaginous Mucoromycotina fungus Mucor ambiguus NBRC6742.</title>
        <authorList>
            <person name="Takeda I."/>
            <person name="Yamane N."/>
            <person name="Morita T."/>
            <person name="Tamano K."/>
            <person name="Machida M."/>
            <person name="Baker S."/>
            <person name="Koike H."/>
        </authorList>
    </citation>
    <scope>NUCLEOTIDE SEQUENCE</scope>
    <source>
        <strain evidence="6">NBRC 6742</strain>
    </source>
</reference>
<feature type="domain" description="PIPK" evidence="5">
    <location>
        <begin position="1039"/>
        <end position="1341"/>
    </location>
</feature>
<dbReference type="OrthoDB" id="158357at2759"/>
<feature type="region of interest" description="Disordered" evidence="4">
    <location>
        <begin position="192"/>
        <end position="221"/>
    </location>
</feature>
<organism evidence="6">
    <name type="scientific">Mucor ambiguus</name>
    <dbReference type="NCBI Taxonomy" id="91626"/>
    <lineage>
        <taxon>Eukaryota</taxon>
        <taxon>Fungi</taxon>
        <taxon>Fungi incertae sedis</taxon>
        <taxon>Mucoromycota</taxon>
        <taxon>Mucoromycotina</taxon>
        <taxon>Mucoromycetes</taxon>
        <taxon>Mucorales</taxon>
        <taxon>Mucorineae</taxon>
        <taxon>Mucoraceae</taxon>
        <taxon>Mucor</taxon>
    </lineage>
</organism>
<evidence type="ECO:0000313" key="6">
    <source>
        <dbReference type="EMBL" id="GAN05268.1"/>
    </source>
</evidence>
<dbReference type="InterPro" id="IPR027483">
    <property type="entry name" value="PInositol-4-P-4/5-kinase_C_sf"/>
</dbReference>
<sequence length="1341" mass="151883">MKNIKAILLAPKEESNSIAEKRLSKPLPIKPLPTPPSTLIIDETSRNHIAKLVLAWLSDLKVPIKPWADVWNKISIDILQKSLNNSNSSGEGNKHICIEMLYVNAPKDSKFLANVMHGTPILDGEHIMQFPIGGTIRIYGLNANDETFTKILIELAQNLVYLTYSLYLETYVMRDSHVKSVIATVATPCAPNTATATNKATESKHADSTTKSNSHHTKKTTDASGLFGWLRKLAPTSRDPPPTPPPSIDSEKTVRRKSNPLTTMRRGLSLNNLSKKLQQAAAATTLDALPFDTDTIKEGDPHRFCKLKKRIEFALISSSPDCHFPYPNLLNRLEIEEDTMIEQKRLLMLQEESITPITDTARPLPSQQQRRRSSLVSSFSQSMKRATIVPEVQLPQSITAYSSIRIPTLLADSRNGLEHLLLDTTSLHSFKQHQSITIGFVCYPIGCPDRPCLGPLMSKIDYFRYESPVDSTTTIFPCIDQSLGHTIRHWCNQGQSSCQLHIDEQVQFIPNLLNDTPNLLNSTQRPNTLHNEKPSESSIYTLATPLLSSSRSSTMLNNRQCSKFHGCQQPLIDHIFSFTHGIGRINVYASTESTCTMHNKDKIVTWLVCSVCDASTMPLLLSNEAASFSFAKYLELLFYSTKLALPESFCVHTTSNHATNNAKSNINRCFLYNGTVFKFTYEDAKCYELRAPRIQIAPETLVSDKLTFVAPRVGVSTLLEWKHKSAERDVDLFFQSIRAHLDLLNHYTIAESRRKTRSLSKETATAKQQLQSELRALDVEIRALSKRLDADHQAMLYALSDTSLNELNDFRRYFAIQSESIIQYLTDWQQLKCDEVTDPCGWDSPDYISQKTVHCFPGSSVLVREDEPTSIIAYSISSNDYIQEILHNEGTAYQDSNSTNSSSKNPSIPSLSSTNTTESSRTTADPPPPMPNAAKKKLPQLPTIIDGYYSSIERKYISPSTGATSETASFRTMITEVVKSSVVEVSINNSKRLEDLKARLSPWTRKQEETKLENAYEGADLKRDLTERTLKPLAAVQHQEETREVKVASYFYENADQQPVNGKKMISPHIKHSKSLIWAALYIYTQIKMCLAEFVHEGIEFTCIIYYAKEFEMLRRQCNINQLMIESLCRCQTWTASGGKSKSHFYKTQDDRFVIKEMMNAWNVAEKDAFLKFAPKYFDHINKSANVSMTNNTCMRHLTLVIYIQEPSVLAKIFGFFTIRMKNAADKKSILNLDVLVMEHLFFNQNIIKRFDFKGIQDRHVEEFRKQQNDTTLWDGDWLNEYRTRLPVHEQSKSTMELAIINDTDFLSRCNIMDYSLLVGIDQDSSEMTVGIVGNENVEMA</sequence>
<feature type="compositionally biased region" description="Low complexity" evidence="4">
    <location>
        <begin position="896"/>
        <end position="924"/>
    </location>
</feature>
<dbReference type="PROSITE" id="PS51455">
    <property type="entry name" value="PIPK"/>
    <property type="match status" value="1"/>
</dbReference>
<dbReference type="GO" id="GO:0010008">
    <property type="term" value="C:endosome membrane"/>
    <property type="evidence" value="ECO:0007669"/>
    <property type="project" value="TreeGrafter"/>
</dbReference>
<accession>A0A0C9MTA1</accession>
<proteinExistence type="predicted"/>
<feature type="compositionally biased region" description="Low complexity" evidence="4">
    <location>
        <begin position="362"/>
        <end position="378"/>
    </location>
</feature>
<dbReference type="Gene3D" id="3.30.800.10">
    <property type="entry name" value="Phosphatidylinositol Phosphate Kinase II Beta"/>
    <property type="match status" value="1"/>
</dbReference>
<dbReference type="EMBL" id="DF836375">
    <property type="protein sequence ID" value="GAN05268.1"/>
    <property type="molecule type" value="Genomic_DNA"/>
</dbReference>
<feature type="region of interest" description="Disordered" evidence="4">
    <location>
        <begin position="892"/>
        <end position="938"/>
    </location>
</feature>
<evidence type="ECO:0000256" key="1">
    <source>
        <dbReference type="ARBA" id="ARBA00022741"/>
    </source>
</evidence>
<evidence type="ECO:0000256" key="2">
    <source>
        <dbReference type="ARBA" id="ARBA00022840"/>
    </source>
</evidence>
<gene>
    <name evidence="6" type="ORF">MAM1_0086c04737</name>
</gene>
<evidence type="ECO:0000256" key="3">
    <source>
        <dbReference type="PROSITE-ProRule" id="PRU00781"/>
    </source>
</evidence>
<feature type="compositionally biased region" description="Pro residues" evidence="4">
    <location>
        <begin position="238"/>
        <end position="247"/>
    </location>
</feature>
<keyword evidence="7" id="KW-1185">Reference proteome</keyword>
<keyword evidence="3" id="KW-0808">Transferase</keyword>
<evidence type="ECO:0000313" key="7">
    <source>
        <dbReference type="Proteomes" id="UP000053815"/>
    </source>
</evidence>
<dbReference type="PANTHER" id="PTHR45748">
    <property type="entry name" value="1-PHOSPHATIDYLINOSITOL 3-PHOSPHATE 5-KINASE-RELATED"/>
    <property type="match status" value="1"/>
</dbReference>
<feature type="region of interest" description="Disordered" evidence="4">
    <location>
        <begin position="359"/>
        <end position="378"/>
    </location>
</feature>
<dbReference type="SUPFAM" id="SSF56104">
    <property type="entry name" value="SAICAR synthase-like"/>
    <property type="match status" value="1"/>
</dbReference>